<reference evidence="1 2" key="1">
    <citation type="submission" date="2023-08" db="EMBL/GenBank/DDBJ databases">
        <title>Comparative genomics and taxonomic characterization of three novel marine species of genus Marivirga.</title>
        <authorList>
            <person name="Muhammad N."/>
            <person name="Kim S.-G."/>
        </authorList>
    </citation>
    <scope>NUCLEOTIDE SEQUENCE [LARGE SCALE GENOMIC DNA]</scope>
    <source>
        <strain evidence="1 2">BDSF4-3</strain>
    </source>
</reference>
<evidence type="ECO:0000313" key="2">
    <source>
        <dbReference type="Proteomes" id="UP001230496"/>
    </source>
</evidence>
<evidence type="ECO:0000313" key="1">
    <source>
        <dbReference type="EMBL" id="WKK76731.2"/>
    </source>
</evidence>
<accession>A0AA49GAS3</accession>
<dbReference type="Proteomes" id="UP001230496">
    <property type="component" value="Chromosome"/>
</dbReference>
<organism evidence="1 2">
    <name type="scientific">Marivirga salinarum</name>
    <dbReference type="NCBI Taxonomy" id="3059078"/>
    <lineage>
        <taxon>Bacteria</taxon>
        <taxon>Pseudomonadati</taxon>
        <taxon>Bacteroidota</taxon>
        <taxon>Cytophagia</taxon>
        <taxon>Cytophagales</taxon>
        <taxon>Marivirgaceae</taxon>
        <taxon>Marivirga</taxon>
    </lineage>
</organism>
<dbReference type="RefSeq" id="WP_308350192.1">
    <property type="nucleotide sequence ID" value="NZ_CP129971.1"/>
</dbReference>
<proteinExistence type="predicted"/>
<sequence length="228" mass="26853">MNIGFKTKLNSVFKCISFTFILIVFFGNNTIFAQIQVQDIFYKVNGDFKTNNKESRITHINHQLETNFTYPEAILESGLDGQALLHLFINNGEIEKVINENIYFSYKFFEPEFSIFLKRELDTFIETTDGKTEIFMHVNFFLPSRNKWNSKNYNKQKYYNEVKDYMDNLESEDIEINIAGKLNSLLCYNALDIQVRELLLRALTVYDNQPKIQEAKKYIVLLEKLNAI</sequence>
<name>A0AA49GAS3_9BACT</name>
<keyword evidence="2" id="KW-1185">Reference proteome</keyword>
<dbReference type="EMBL" id="CP129971">
    <property type="protein sequence ID" value="WKK76731.2"/>
    <property type="molecule type" value="Genomic_DNA"/>
</dbReference>
<gene>
    <name evidence="1" type="ORF">QYS49_05470</name>
</gene>
<dbReference type="AlphaFoldDB" id="A0AA49GAS3"/>
<dbReference type="KEGG" id="msaa:QYS49_05470"/>
<protein>
    <submittedName>
        <fullName evidence="1">Uncharacterized protein</fullName>
    </submittedName>
</protein>